<dbReference type="InParanoid" id="L5K144"/>
<comment type="similarity">
    <text evidence="1">Belongs to the cytochrome P450 family.</text>
</comment>
<dbReference type="Gene3D" id="1.10.630.10">
    <property type="entry name" value="Cytochrome P450"/>
    <property type="match status" value="1"/>
</dbReference>
<dbReference type="eggNOG" id="ENOG502RVAM">
    <property type="taxonomic scope" value="Eukaryota"/>
</dbReference>
<organism evidence="4 5">
    <name type="scientific">Pteropus alecto</name>
    <name type="common">Black flying fox</name>
    <dbReference type="NCBI Taxonomy" id="9402"/>
    <lineage>
        <taxon>Eukaryota</taxon>
        <taxon>Metazoa</taxon>
        <taxon>Chordata</taxon>
        <taxon>Craniata</taxon>
        <taxon>Vertebrata</taxon>
        <taxon>Euteleostomi</taxon>
        <taxon>Mammalia</taxon>
        <taxon>Eutheria</taxon>
        <taxon>Laurasiatheria</taxon>
        <taxon>Chiroptera</taxon>
        <taxon>Yinpterochiroptera</taxon>
        <taxon>Pteropodoidea</taxon>
        <taxon>Pteropodidae</taxon>
        <taxon>Pteropodinae</taxon>
        <taxon>Pteropus</taxon>
    </lineage>
</organism>
<reference evidence="5" key="1">
    <citation type="journal article" date="2013" name="Science">
        <title>Comparative analysis of bat genomes provides insight into the evolution of flight and immunity.</title>
        <authorList>
            <person name="Zhang G."/>
            <person name="Cowled C."/>
            <person name="Shi Z."/>
            <person name="Huang Z."/>
            <person name="Bishop-Lilly K.A."/>
            <person name="Fang X."/>
            <person name="Wynne J.W."/>
            <person name="Xiong Z."/>
            <person name="Baker M.L."/>
            <person name="Zhao W."/>
            <person name="Tachedjian M."/>
            <person name="Zhu Y."/>
            <person name="Zhou P."/>
            <person name="Jiang X."/>
            <person name="Ng J."/>
            <person name="Yang L."/>
            <person name="Wu L."/>
            <person name="Xiao J."/>
            <person name="Feng Y."/>
            <person name="Chen Y."/>
            <person name="Sun X."/>
            <person name="Zhang Y."/>
            <person name="Marsh G.A."/>
            <person name="Crameri G."/>
            <person name="Broder C.C."/>
            <person name="Frey K.G."/>
            <person name="Wang L.F."/>
            <person name="Wang J."/>
        </authorList>
    </citation>
    <scope>NUCLEOTIDE SEQUENCE [LARGE SCALE GENOMIC DNA]</scope>
</reference>
<accession>L5K144</accession>
<keyword evidence="2" id="KW-0175">Coiled coil</keyword>
<dbReference type="GO" id="GO:0016705">
    <property type="term" value="F:oxidoreductase activity, acting on paired donors, with incorporation or reduction of molecular oxygen"/>
    <property type="evidence" value="ECO:0007669"/>
    <property type="project" value="InterPro"/>
</dbReference>
<dbReference type="SUPFAM" id="SSF48264">
    <property type="entry name" value="Cytochrome P450"/>
    <property type="match status" value="1"/>
</dbReference>
<gene>
    <name evidence="4" type="ORF">PAL_GLEAN10004642</name>
</gene>
<dbReference type="FunCoup" id="L5K144">
    <property type="interactions" value="109"/>
</dbReference>
<evidence type="ECO:0000256" key="3">
    <source>
        <dbReference type="SAM" id="MobiDB-lite"/>
    </source>
</evidence>
<dbReference type="Pfam" id="PF00067">
    <property type="entry name" value="p450"/>
    <property type="match status" value="1"/>
</dbReference>
<name>L5K144_PTEAL</name>
<evidence type="ECO:0000256" key="1">
    <source>
        <dbReference type="ARBA" id="ARBA00010617"/>
    </source>
</evidence>
<dbReference type="GO" id="GO:0020037">
    <property type="term" value="F:heme binding"/>
    <property type="evidence" value="ECO:0007669"/>
    <property type="project" value="InterPro"/>
</dbReference>
<dbReference type="InterPro" id="IPR036396">
    <property type="entry name" value="Cyt_P450_sf"/>
</dbReference>
<dbReference type="GO" id="GO:0005506">
    <property type="term" value="F:iron ion binding"/>
    <property type="evidence" value="ECO:0007669"/>
    <property type="project" value="InterPro"/>
</dbReference>
<dbReference type="PANTHER" id="PTHR48251">
    <property type="entry name" value="COILED-COIL DOMAIN-CONTAINING PROTEIN 160"/>
    <property type="match status" value="1"/>
</dbReference>
<dbReference type="EMBL" id="KB031071">
    <property type="protein sequence ID" value="ELK04461.1"/>
    <property type="molecule type" value="Genomic_DNA"/>
</dbReference>
<evidence type="ECO:0000313" key="4">
    <source>
        <dbReference type="EMBL" id="ELK04461.1"/>
    </source>
</evidence>
<dbReference type="AlphaFoldDB" id="L5K144"/>
<evidence type="ECO:0000313" key="5">
    <source>
        <dbReference type="Proteomes" id="UP000010552"/>
    </source>
</evidence>
<dbReference type="GO" id="GO:0004497">
    <property type="term" value="F:monooxygenase activity"/>
    <property type="evidence" value="ECO:0007669"/>
    <property type="project" value="InterPro"/>
</dbReference>
<protein>
    <submittedName>
        <fullName evidence="4">UPF0625 coiled-coil domain-containing protein ENSP00000359845 like protein</fullName>
    </submittedName>
</protein>
<dbReference type="STRING" id="9402.L5K144"/>
<dbReference type="Proteomes" id="UP000010552">
    <property type="component" value="Unassembled WGS sequence"/>
</dbReference>
<keyword evidence="5" id="KW-1185">Reference proteome</keyword>
<evidence type="ECO:0000256" key="2">
    <source>
        <dbReference type="SAM" id="Coils"/>
    </source>
</evidence>
<sequence length="552" mass="63714">MLKCFFCQIPGGSQAILSWLKQQSGELNFLTTMANRQHVSIIEKETKEYFQSWGESGEKNLFEALSELIILTASHCLHGKEIRSQLNEKVAQLYADLDGGFSHAAWLLPAWLPLPSFRRRDRAHREIKNIFYKAIQKRRQSEEKIDDILQTLLESTYKDGRPLTDDEVAGMLIGLLLAGQHTSSTTSAWMGFFLARDKTLQEKCYLEQKTVSGEDLPPLTYDQELEEVPEEMDARRKHWKENMFAPFFSAQDVLNKASQPQSSPEQMILDKVKRMEGIYNLSSRKLQKENKFKRKEFVSQLSEKEQEPNLGEGKMNISKNEADTNSASCESSNVDVATEESFNSTEDHSIWTTKKLLTLPQEDKKKFTKGMSPKLRLNLLNEELEELNMKCRKIEEEFENAEKELLNAKKEVSAKPLNFQETGMETSKKDWELHALRNDLSEKAINVKNLTEELQQAKEVIHKLSLENRDLKEAVRRLKRQTEVGTALLKEEMKLYYELEMEKIHGELDVIKNELRSEKTLQARNNKALELLRKHFSSLTSSTLDSFTGGFF</sequence>
<dbReference type="InterPro" id="IPR001128">
    <property type="entry name" value="Cyt_P450"/>
</dbReference>
<proteinExistence type="inferred from homology"/>
<feature type="region of interest" description="Disordered" evidence="3">
    <location>
        <begin position="299"/>
        <end position="328"/>
    </location>
</feature>
<dbReference type="PANTHER" id="PTHR48251:SF1">
    <property type="entry name" value="COILED-COIL DOMAIN-CONTAINING PROTEIN 160"/>
    <property type="match status" value="1"/>
</dbReference>
<feature type="coiled-coil region" evidence="2">
    <location>
        <begin position="377"/>
        <end position="481"/>
    </location>
</feature>
<feature type="compositionally biased region" description="Polar residues" evidence="3">
    <location>
        <begin position="317"/>
        <end position="328"/>
    </location>
</feature>